<sequence length="184" mass="21866">MNEIAATKSSLLILDVDETLLFATERRLAHAPDFRFGPYHVYLRPYLQEFLQHCYRRYRIALWSTADAGYLAVVRTYALPADLHLEFVWSRDRCVRCYDPEWRETYYVKDLRKVRRHGFDLAKTLIVDDTPQKVERSYGNAIYVPEFRGEPEDDLLRRLANYLEALADTADVRGLEKRNWKAHY</sequence>
<dbReference type="InterPro" id="IPR004274">
    <property type="entry name" value="FCP1_dom"/>
</dbReference>
<evidence type="ECO:0000313" key="2">
    <source>
        <dbReference type="EMBL" id="MCC9627440.1"/>
    </source>
</evidence>
<dbReference type="GO" id="GO:0016787">
    <property type="term" value="F:hydrolase activity"/>
    <property type="evidence" value="ECO:0007669"/>
    <property type="project" value="UniProtKB-KW"/>
</dbReference>
<dbReference type="Pfam" id="PF03031">
    <property type="entry name" value="NIF"/>
    <property type="match status" value="1"/>
</dbReference>
<feature type="domain" description="FCP1 homology" evidence="1">
    <location>
        <begin position="5"/>
        <end position="166"/>
    </location>
</feature>
<dbReference type="Proteomes" id="UP001139103">
    <property type="component" value="Unassembled WGS sequence"/>
</dbReference>
<dbReference type="InterPro" id="IPR023214">
    <property type="entry name" value="HAD_sf"/>
</dbReference>
<evidence type="ECO:0000313" key="3">
    <source>
        <dbReference type="Proteomes" id="UP001139103"/>
    </source>
</evidence>
<reference evidence="2" key="1">
    <citation type="submission" date="2021-11" db="EMBL/GenBank/DDBJ databases">
        <title>Genome sequence.</title>
        <authorList>
            <person name="Sun Q."/>
        </authorList>
    </citation>
    <scope>NUCLEOTIDE SEQUENCE</scope>
    <source>
        <strain evidence="2">JC732</strain>
    </source>
</reference>
<dbReference type="Gene3D" id="3.40.50.1000">
    <property type="entry name" value="HAD superfamily/HAD-like"/>
    <property type="match status" value="1"/>
</dbReference>
<dbReference type="RefSeq" id="WP_230215804.1">
    <property type="nucleotide sequence ID" value="NZ_JAJKFT010000002.1"/>
</dbReference>
<gene>
    <name evidence="2" type="ORF">LOC68_03440</name>
</gene>
<name>A0A9X1MJF5_9BACT</name>
<keyword evidence="2" id="KW-0378">Hydrolase</keyword>
<dbReference type="SUPFAM" id="SSF56784">
    <property type="entry name" value="HAD-like"/>
    <property type="match status" value="1"/>
</dbReference>
<organism evidence="2 3">
    <name type="scientific">Blastopirellula sediminis</name>
    <dbReference type="NCBI Taxonomy" id="2894196"/>
    <lineage>
        <taxon>Bacteria</taxon>
        <taxon>Pseudomonadati</taxon>
        <taxon>Planctomycetota</taxon>
        <taxon>Planctomycetia</taxon>
        <taxon>Pirellulales</taxon>
        <taxon>Pirellulaceae</taxon>
        <taxon>Blastopirellula</taxon>
    </lineage>
</organism>
<comment type="caution">
    <text evidence="2">The sequence shown here is derived from an EMBL/GenBank/DDBJ whole genome shotgun (WGS) entry which is preliminary data.</text>
</comment>
<dbReference type="InterPro" id="IPR036412">
    <property type="entry name" value="HAD-like_sf"/>
</dbReference>
<accession>A0A9X1MJF5</accession>
<proteinExistence type="predicted"/>
<dbReference type="AlphaFoldDB" id="A0A9X1MJF5"/>
<keyword evidence="3" id="KW-1185">Reference proteome</keyword>
<dbReference type="PROSITE" id="PS50969">
    <property type="entry name" value="FCP1"/>
    <property type="match status" value="1"/>
</dbReference>
<dbReference type="SMART" id="SM00577">
    <property type="entry name" value="CPDc"/>
    <property type="match status" value="1"/>
</dbReference>
<evidence type="ECO:0000259" key="1">
    <source>
        <dbReference type="PROSITE" id="PS50969"/>
    </source>
</evidence>
<dbReference type="PANTHER" id="PTHR12210">
    <property type="entry name" value="DULLARD PROTEIN PHOSPHATASE"/>
    <property type="match status" value="1"/>
</dbReference>
<protein>
    <submittedName>
        <fullName evidence="2">HAD family hydrolase</fullName>
    </submittedName>
</protein>
<dbReference type="InterPro" id="IPR050365">
    <property type="entry name" value="TIM50"/>
</dbReference>
<dbReference type="EMBL" id="JAJKFT010000002">
    <property type="protein sequence ID" value="MCC9627440.1"/>
    <property type="molecule type" value="Genomic_DNA"/>
</dbReference>